<dbReference type="Pfam" id="PF00258">
    <property type="entry name" value="Flavodoxin_1"/>
    <property type="match status" value="1"/>
</dbReference>
<evidence type="ECO:0000259" key="9">
    <source>
        <dbReference type="PROSITE" id="PS50902"/>
    </source>
</evidence>
<protein>
    <recommendedName>
        <fullName evidence="8">NADPH--hemoprotein reductase</fullName>
        <ecNumber evidence="8">1.6.2.4</ecNumber>
    </recommendedName>
</protein>
<evidence type="ECO:0000259" key="11">
    <source>
        <dbReference type="PROSITE" id="PS51384"/>
    </source>
</evidence>
<evidence type="ECO:0000256" key="2">
    <source>
        <dbReference type="ARBA" id="ARBA00001974"/>
    </source>
</evidence>
<accession>A0A0D2N0C8</accession>
<dbReference type="InterPro" id="IPR023173">
    <property type="entry name" value="NADPH_Cyt_P450_Rdtase_alpha"/>
</dbReference>
<dbReference type="InterPro" id="IPR003097">
    <property type="entry name" value="CysJ-like_FAD-binding"/>
</dbReference>
<dbReference type="InterPro" id="IPR036053">
    <property type="entry name" value="PABP-dom"/>
</dbReference>
<name>A0A0D2N0C8_9CHLO</name>
<dbReference type="GO" id="GO:0010181">
    <property type="term" value="F:FMN binding"/>
    <property type="evidence" value="ECO:0007669"/>
    <property type="project" value="InterPro"/>
</dbReference>
<dbReference type="EMBL" id="KK101749">
    <property type="protein sequence ID" value="KIY99765.1"/>
    <property type="molecule type" value="Genomic_DNA"/>
</dbReference>
<evidence type="ECO:0000259" key="10">
    <source>
        <dbReference type="PROSITE" id="PS51309"/>
    </source>
</evidence>
<sequence>MDNSEVVMLLEEPAELSSKVTEAIEVLKQHGALPEGEADEKGAAHKLRVQVEAVEEQDSKPVVRILYGTQTGTAERFSKALGNELRRKYGSGVVVEVTDIENYKGWEQRLSKEQLVLFLMATYGDGEPTDNAADFYSWICAEGEAVEGGEKEPYMQGVSYGVFGLGNKQYEHFNAVGKRMERVMGALGATAVVRRGDGDDDDCIDDDFEKWSAELYEALGGAHAHLVGGAAGVGEGAGEAAAAPAASAEYLSEIIEGPIAKSAMAAPFRSGTGASASSPHLATVTAVRELHTSASGRSCVHVEIDISGAKGLSYITGDHVGVLPRNSEVVIAEAAELLGLPLDTVFKLTAKDGVSGLAEPFSSPIALRDALACFADLLSSPHKESLAALAACATDDAEKARLSRMAGAEGKAEYQEFVVKAQRSLLEVMRDFPSAKPTLGLFFASVAPRLQPRFYSISSSATRHPGSVHVTCSVVRDVMPATGRVHHGVCSGWLAAAKAGDQLPVFIRHSHFRLPEDEHAPIIMVGPGTGLAPFRGFLQERQCLVDDAAELGPSVLFFGCRSRAHDFLYEAELSDFVESGALGQLHVAFSRDGPSKDYVQHHIAREGARVWELLRKPGACLYVCGDAKAMARDVHRALIEVVGQHGGMGGAAAEAWVKHFTESGRYMRDVW</sequence>
<organism evidence="12 13">
    <name type="scientific">Monoraphidium neglectum</name>
    <dbReference type="NCBI Taxonomy" id="145388"/>
    <lineage>
        <taxon>Eukaryota</taxon>
        <taxon>Viridiplantae</taxon>
        <taxon>Chlorophyta</taxon>
        <taxon>core chlorophytes</taxon>
        <taxon>Chlorophyceae</taxon>
        <taxon>CS clade</taxon>
        <taxon>Sphaeropleales</taxon>
        <taxon>Selenastraceae</taxon>
        <taxon>Monoraphidium</taxon>
    </lineage>
</organism>
<dbReference type="PANTHER" id="PTHR19384">
    <property type="entry name" value="NITRIC OXIDE SYNTHASE-RELATED"/>
    <property type="match status" value="1"/>
</dbReference>
<dbReference type="SUPFAM" id="SSF63380">
    <property type="entry name" value="Riboflavin synthase domain-like"/>
    <property type="match status" value="1"/>
</dbReference>
<dbReference type="PRINTS" id="PR00371">
    <property type="entry name" value="FPNCR"/>
</dbReference>
<reference evidence="12 13" key="1">
    <citation type="journal article" date="2013" name="BMC Genomics">
        <title>Reconstruction of the lipid metabolism for the microalga Monoraphidium neglectum from its genome sequence reveals characteristics suitable for biofuel production.</title>
        <authorList>
            <person name="Bogen C."/>
            <person name="Al-Dilaimi A."/>
            <person name="Albersmeier A."/>
            <person name="Wichmann J."/>
            <person name="Grundmann M."/>
            <person name="Rupp O."/>
            <person name="Lauersen K.J."/>
            <person name="Blifernez-Klassen O."/>
            <person name="Kalinowski J."/>
            <person name="Goesmann A."/>
            <person name="Mussgnug J.H."/>
            <person name="Kruse O."/>
        </authorList>
    </citation>
    <scope>NUCLEOTIDE SEQUENCE [LARGE SCALE GENOMIC DNA]</scope>
    <source>
        <strain evidence="12 13">SAG 48.87</strain>
    </source>
</reference>
<dbReference type="PROSITE" id="PS50902">
    <property type="entry name" value="FLAVODOXIN_LIKE"/>
    <property type="match status" value="1"/>
</dbReference>
<evidence type="ECO:0000256" key="5">
    <source>
        <dbReference type="ARBA" id="ARBA00022827"/>
    </source>
</evidence>
<dbReference type="Gene3D" id="2.40.30.10">
    <property type="entry name" value="Translation factors"/>
    <property type="match status" value="1"/>
</dbReference>
<dbReference type="InterPro" id="IPR001433">
    <property type="entry name" value="OxRdtase_FAD/NAD-bd"/>
</dbReference>
<dbReference type="InterPro" id="IPR001709">
    <property type="entry name" value="Flavoprot_Pyr_Nucl_cyt_Rdtase"/>
</dbReference>
<dbReference type="SUPFAM" id="SSF52343">
    <property type="entry name" value="Ferredoxin reductase-like, C-terminal NADP-linked domain"/>
    <property type="match status" value="1"/>
</dbReference>
<dbReference type="Gene3D" id="1.10.1900.10">
    <property type="entry name" value="c-terminal domain of poly(a) binding protein"/>
    <property type="match status" value="1"/>
</dbReference>
<keyword evidence="6" id="KW-0521">NADP</keyword>
<dbReference type="PANTHER" id="PTHR19384:SF17">
    <property type="entry name" value="NADPH--CYTOCHROME P450 REDUCTASE"/>
    <property type="match status" value="1"/>
</dbReference>
<dbReference type="FunFam" id="3.40.50.80:FF:000001">
    <property type="entry name" value="NADPH--cytochrome P450 reductase 1"/>
    <property type="match status" value="1"/>
</dbReference>
<dbReference type="Gene3D" id="3.40.50.80">
    <property type="entry name" value="Nucleotide-binding domain of ferredoxin-NADP reductase (FNR) module"/>
    <property type="match status" value="1"/>
</dbReference>
<keyword evidence="7" id="KW-0560">Oxidoreductase</keyword>
<comment type="cofactor">
    <cofactor evidence="1">
        <name>FMN</name>
        <dbReference type="ChEBI" id="CHEBI:58210"/>
    </cofactor>
</comment>
<dbReference type="Proteomes" id="UP000054498">
    <property type="component" value="Unassembled WGS sequence"/>
</dbReference>
<dbReference type="PRINTS" id="PR00369">
    <property type="entry name" value="FLAVODOXIN"/>
</dbReference>
<feature type="domain" description="FAD-binding FR-type" evidence="11">
    <location>
        <begin position="277"/>
        <end position="515"/>
    </location>
</feature>
<evidence type="ECO:0000256" key="1">
    <source>
        <dbReference type="ARBA" id="ARBA00001917"/>
    </source>
</evidence>
<keyword evidence="3" id="KW-0285">Flavoprotein</keyword>
<dbReference type="GO" id="GO:0005829">
    <property type="term" value="C:cytosol"/>
    <property type="evidence" value="ECO:0007669"/>
    <property type="project" value="TreeGrafter"/>
</dbReference>
<evidence type="ECO:0000256" key="7">
    <source>
        <dbReference type="ARBA" id="ARBA00023002"/>
    </source>
</evidence>
<comment type="cofactor">
    <cofactor evidence="2">
        <name>FAD</name>
        <dbReference type="ChEBI" id="CHEBI:57692"/>
    </cofactor>
</comment>
<dbReference type="InterPro" id="IPR017938">
    <property type="entry name" value="Riboflavin_synthase-like_b-brl"/>
</dbReference>
<dbReference type="GO" id="GO:0050660">
    <property type="term" value="F:flavin adenine dinucleotide binding"/>
    <property type="evidence" value="ECO:0007669"/>
    <property type="project" value="TreeGrafter"/>
</dbReference>
<dbReference type="Pfam" id="PF00175">
    <property type="entry name" value="NAD_binding_1"/>
    <property type="match status" value="1"/>
</dbReference>
<dbReference type="InterPro" id="IPR002004">
    <property type="entry name" value="PABP_HYD_C"/>
</dbReference>
<evidence type="ECO:0000256" key="6">
    <source>
        <dbReference type="ARBA" id="ARBA00022857"/>
    </source>
</evidence>
<evidence type="ECO:0000256" key="4">
    <source>
        <dbReference type="ARBA" id="ARBA00022643"/>
    </source>
</evidence>
<dbReference type="STRING" id="145388.A0A0D2N0C8"/>
<dbReference type="InterPro" id="IPR029039">
    <property type="entry name" value="Flavoprotein-like_sf"/>
</dbReference>
<dbReference type="EC" id="1.6.2.4" evidence="8"/>
<dbReference type="OrthoDB" id="1856718at2759"/>
<dbReference type="InterPro" id="IPR017927">
    <property type="entry name" value="FAD-bd_FR_type"/>
</dbReference>
<keyword evidence="5" id="KW-0274">FAD</keyword>
<dbReference type="SUPFAM" id="SSF63570">
    <property type="entry name" value="PABC (PABP) domain"/>
    <property type="match status" value="1"/>
</dbReference>
<keyword evidence="13" id="KW-1185">Reference proteome</keyword>
<evidence type="ECO:0000313" key="12">
    <source>
        <dbReference type="EMBL" id="KIY99765.1"/>
    </source>
</evidence>
<dbReference type="InterPro" id="IPR008254">
    <property type="entry name" value="Flavodoxin/NO_synth"/>
</dbReference>
<proteinExistence type="predicted"/>
<dbReference type="GeneID" id="25741071"/>
<feature type="domain" description="PABC" evidence="10">
    <location>
        <begin position="1"/>
        <end position="32"/>
    </location>
</feature>
<dbReference type="InterPro" id="IPR039261">
    <property type="entry name" value="FNR_nucleotide-bd"/>
</dbReference>
<dbReference type="PROSITE" id="PS51384">
    <property type="entry name" value="FAD_FR"/>
    <property type="match status" value="1"/>
</dbReference>
<dbReference type="SUPFAM" id="SSF52218">
    <property type="entry name" value="Flavoproteins"/>
    <property type="match status" value="1"/>
</dbReference>
<dbReference type="GO" id="GO:0003723">
    <property type="term" value="F:RNA binding"/>
    <property type="evidence" value="ECO:0007669"/>
    <property type="project" value="InterPro"/>
</dbReference>
<evidence type="ECO:0000256" key="8">
    <source>
        <dbReference type="ARBA" id="ARBA00023797"/>
    </source>
</evidence>
<dbReference type="GO" id="GO:0003958">
    <property type="term" value="F:NADPH-hemoprotein reductase activity"/>
    <property type="evidence" value="ECO:0007669"/>
    <property type="project" value="UniProtKB-EC"/>
</dbReference>
<keyword evidence="4" id="KW-0288">FMN</keyword>
<dbReference type="KEGG" id="mng:MNEG_8195"/>
<dbReference type="InterPro" id="IPR001094">
    <property type="entry name" value="Flavdoxin-like"/>
</dbReference>
<evidence type="ECO:0000256" key="3">
    <source>
        <dbReference type="ARBA" id="ARBA00022630"/>
    </source>
</evidence>
<evidence type="ECO:0000313" key="13">
    <source>
        <dbReference type="Proteomes" id="UP000054498"/>
    </source>
</evidence>
<dbReference type="Gene3D" id="3.40.50.360">
    <property type="match status" value="1"/>
</dbReference>
<dbReference type="PROSITE" id="PS51309">
    <property type="entry name" value="PABC"/>
    <property type="match status" value="1"/>
</dbReference>
<dbReference type="Gene3D" id="1.20.990.10">
    <property type="entry name" value="NADPH-cytochrome p450 Reductase, Chain A, domain 3"/>
    <property type="match status" value="1"/>
</dbReference>
<dbReference type="RefSeq" id="XP_013898785.1">
    <property type="nucleotide sequence ID" value="XM_014043331.1"/>
</dbReference>
<dbReference type="AlphaFoldDB" id="A0A0D2N0C8"/>
<dbReference type="Pfam" id="PF00667">
    <property type="entry name" value="FAD_binding_1"/>
    <property type="match status" value="1"/>
</dbReference>
<feature type="domain" description="Flavodoxin-like" evidence="9">
    <location>
        <begin position="63"/>
        <end position="216"/>
    </location>
</feature>
<gene>
    <name evidence="12" type="ORF">MNEG_8195</name>
</gene>